<evidence type="ECO:0000256" key="4">
    <source>
        <dbReference type="ARBA" id="ARBA00023163"/>
    </source>
</evidence>
<dbReference type="GO" id="GO:0009873">
    <property type="term" value="P:ethylene-activated signaling pathway"/>
    <property type="evidence" value="ECO:0007669"/>
    <property type="project" value="InterPro"/>
</dbReference>
<dbReference type="PANTHER" id="PTHR31190:SF378">
    <property type="entry name" value="ETHYLENE-RESPONSIVE TRANSCRIPTION FACTOR 2"/>
    <property type="match status" value="1"/>
</dbReference>
<dbReference type="GO" id="GO:0003700">
    <property type="term" value="F:DNA-binding transcription factor activity"/>
    <property type="evidence" value="ECO:0007669"/>
    <property type="project" value="InterPro"/>
</dbReference>
<evidence type="ECO:0000256" key="6">
    <source>
        <dbReference type="SAM" id="MobiDB-lite"/>
    </source>
</evidence>
<dbReference type="EMBL" id="JAUHHV010000006">
    <property type="protein sequence ID" value="KAK1420276.1"/>
    <property type="molecule type" value="Genomic_DNA"/>
</dbReference>
<sequence>MSGSDINNLFPAITLEDHTPKKLETEDAPTSTMVNDTAGELKNEVKVNQFTWKEYIGVYERSPGRFAAMIRYPNSHWDWLGVYKTLEKAASAYDREAYRLYGSQAMLNFPHLLDTTKPFIWTPPPPLPSSDDDDTEDDEKKN</sequence>
<dbReference type="SUPFAM" id="SSF54171">
    <property type="entry name" value="DNA-binding domain"/>
    <property type="match status" value="1"/>
</dbReference>
<dbReference type="InterPro" id="IPR001471">
    <property type="entry name" value="AP2/ERF_dom"/>
</dbReference>
<evidence type="ECO:0000256" key="1">
    <source>
        <dbReference type="ARBA" id="ARBA00004123"/>
    </source>
</evidence>
<comment type="caution">
    <text evidence="8">The sequence shown here is derived from an EMBL/GenBank/DDBJ whole genome shotgun (WGS) entry which is preliminary data.</text>
</comment>
<evidence type="ECO:0000313" key="9">
    <source>
        <dbReference type="Proteomes" id="UP001229421"/>
    </source>
</evidence>
<proteinExistence type="predicted"/>
<gene>
    <name evidence="8" type="ORF">QVD17_21729</name>
</gene>
<feature type="domain" description="AP2/ERF" evidence="7">
    <location>
        <begin position="54"/>
        <end position="110"/>
    </location>
</feature>
<feature type="region of interest" description="Disordered" evidence="6">
    <location>
        <begin position="120"/>
        <end position="142"/>
    </location>
</feature>
<dbReference type="AlphaFoldDB" id="A0AAD8KFE0"/>
<dbReference type="GO" id="GO:0005634">
    <property type="term" value="C:nucleus"/>
    <property type="evidence" value="ECO:0007669"/>
    <property type="project" value="UniProtKB-SubCell"/>
</dbReference>
<evidence type="ECO:0000256" key="3">
    <source>
        <dbReference type="ARBA" id="ARBA00023125"/>
    </source>
</evidence>
<evidence type="ECO:0000313" key="8">
    <source>
        <dbReference type="EMBL" id="KAK1420276.1"/>
    </source>
</evidence>
<name>A0AAD8KFE0_TARER</name>
<organism evidence="8 9">
    <name type="scientific">Tagetes erecta</name>
    <name type="common">African marigold</name>
    <dbReference type="NCBI Taxonomy" id="13708"/>
    <lineage>
        <taxon>Eukaryota</taxon>
        <taxon>Viridiplantae</taxon>
        <taxon>Streptophyta</taxon>
        <taxon>Embryophyta</taxon>
        <taxon>Tracheophyta</taxon>
        <taxon>Spermatophyta</taxon>
        <taxon>Magnoliopsida</taxon>
        <taxon>eudicotyledons</taxon>
        <taxon>Gunneridae</taxon>
        <taxon>Pentapetalae</taxon>
        <taxon>asterids</taxon>
        <taxon>campanulids</taxon>
        <taxon>Asterales</taxon>
        <taxon>Asteraceae</taxon>
        <taxon>Asteroideae</taxon>
        <taxon>Heliantheae alliance</taxon>
        <taxon>Tageteae</taxon>
        <taxon>Tagetes</taxon>
    </lineage>
</organism>
<evidence type="ECO:0000256" key="5">
    <source>
        <dbReference type="ARBA" id="ARBA00023242"/>
    </source>
</evidence>
<keyword evidence="4" id="KW-0804">Transcription</keyword>
<keyword evidence="3" id="KW-0238">DNA-binding</keyword>
<dbReference type="PROSITE" id="PS51032">
    <property type="entry name" value="AP2_ERF"/>
    <property type="match status" value="1"/>
</dbReference>
<comment type="subcellular location">
    <subcellularLocation>
        <location evidence="1">Nucleus</location>
    </subcellularLocation>
</comment>
<keyword evidence="2" id="KW-0805">Transcription regulation</keyword>
<dbReference type="PRINTS" id="PR00367">
    <property type="entry name" value="ETHRSPELEMNT"/>
</dbReference>
<dbReference type="GO" id="GO:0003677">
    <property type="term" value="F:DNA binding"/>
    <property type="evidence" value="ECO:0007669"/>
    <property type="project" value="UniProtKB-KW"/>
</dbReference>
<dbReference type="CDD" id="cd00018">
    <property type="entry name" value="AP2"/>
    <property type="match status" value="1"/>
</dbReference>
<dbReference type="InterPro" id="IPR044808">
    <property type="entry name" value="ERF_plant"/>
</dbReference>
<protein>
    <recommendedName>
        <fullName evidence="7">AP2/ERF domain-containing protein</fullName>
    </recommendedName>
</protein>
<dbReference type="Proteomes" id="UP001229421">
    <property type="component" value="Unassembled WGS sequence"/>
</dbReference>
<dbReference type="PANTHER" id="PTHR31190">
    <property type="entry name" value="DNA-BINDING DOMAIN"/>
    <property type="match status" value="1"/>
</dbReference>
<dbReference type="InterPro" id="IPR036955">
    <property type="entry name" value="AP2/ERF_dom_sf"/>
</dbReference>
<dbReference type="SMART" id="SM00380">
    <property type="entry name" value="AP2"/>
    <property type="match status" value="1"/>
</dbReference>
<dbReference type="Gene3D" id="3.30.730.10">
    <property type="entry name" value="AP2/ERF domain"/>
    <property type="match status" value="1"/>
</dbReference>
<keyword evidence="9" id="KW-1185">Reference proteome</keyword>
<evidence type="ECO:0000259" key="7">
    <source>
        <dbReference type="PROSITE" id="PS51032"/>
    </source>
</evidence>
<reference evidence="8" key="1">
    <citation type="journal article" date="2023" name="bioRxiv">
        <title>Improved chromosome-level genome assembly for marigold (Tagetes erecta).</title>
        <authorList>
            <person name="Jiang F."/>
            <person name="Yuan L."/>
            <person name="Wang S."/>
            <person name="Wang H."/>
            <person name="Xu D."/>
            <person name="Wang A."/>
            <person name="Fan W."/>
        </authorList>
    </citation>
    <scope>NUCLEOTIDE SEQUENCE</scope>
    <source>
        <strain evidence="8">WSJ</strain>
        <tissue evidence="8">Leaf</tissue>
    </source>
</reference>
<feature type="compositionally biased region" description="Acidic residues" evidence="6">
    <location>
        <begin position="130"/>
        <end position="142"/>
    </location>
</feature>
<accession>A0AAD8KFE0</accession>
<keyword evidence="5" id="KW-0539">Nucleus</keyword>
<dbReference type="InterPro" id="IPR016177">
    <property type="entry name" value="DNA-bd_dom_sf"/>
</dbReference>
<evidence type="ECO:0000256" key="2">
    <source>
        <dbReference type="ARBA" id="ARBA00023015"/>
    </source>
</evidence>